<reference evidence="1 2" key="1">
    <citation type="submission" date="2010-10" db="EMBL/GenBank/DDBJ databases">
        <authorList>
            <consortium name="The Broad Institute Genome Sequencing Platform"/>
            <person name="Ward D."/>
            <person name="Earl A."/>
            <person name="Feldgarden M."/>
            <person name="Young S.K."/>
            <person name="Gargeya S."/>
            <person name="Zeng Q."/>
            <person name="Alvarado L."/>
            <person name="Berlin A."/>
            <person name="Bochicchio J."/>
            <person name="Chapman S.B."/>
            <person name="Chen Z."/>
            <person name="Freedman E."/>
            <person name="Gellesch M."/>
            <person name="Goldberg J."/>
            <person name="Griggs A."/>
            <person name="Gujja S."/>
            <person name="Heilman E."/>
            <person name="Heiman D."/>
            <person name="Howarth C."/>
            <person name="Mehta T."/>
            <person name="Neiman D."/>
            <person name="Pearson M."/>
            <person name="Roberts A."/>
            <person name="Saif S."/>
            <person name="Shea T."/>
            <person name="Shenoy N."/>
            <person name="Sisk P."/>
            <person name="Stolte C."/>
            <person name="Sykes S."/>
            <person name="White J."/>
            <person name="Yandava C."/>
            <person name="Allen-Vercoe E."/>
            <person name="Sibley C."/>
            <person name="Ambrose C.E."/>
            <person name="Strauss J."/>
            <person name="Daigneault M."/>
            <person name="Haas B."/>
            <person name="Nusbaum C."/>
            <person name="Birren B."/>
        </authorList>
    </citation>
    <scope>NUCLEOTIDE SEQUENCE [LARGE SCALE GENOMIC DNA]</scope>
    <source>
        <strain evidence="1 2">3_1_6</strain>
    </source>
</reference>
<sequence>MSERMGREGWGRGEKRGALPPFFRNVSPTFPRVSLSENATVWPFLVKSVALRYRFRVLRYRYFERTNRAL</sequence>
<organism evidence="1 2">
    <name type="scientific">Bilophila wadsworthia (strain 3_1_6)</name>
    <dbReference type="NCBI Taxonomy" id="563192"/>
    <lineage>
        <taxon>Bacteria</taxon>
        <taxon>Pseudomonadati</taxon>
        <taxon>Thermodesulfobacteriota</taxon>
        <taxon>Desulfovibrionia</taxon>
        <taxon>Desulfovibrionales</taxon>
        <taxon>Desulfovibrionaceae</taxon>
        <taxon>Bilophila</taxon>
    </lineage>
</organism>
<dbReference type="Proteomes" id="UP000006034">
    <property type="component" value="Unassembled WGS sequence"/>
</dbReference>
<dbReference type="AlphaFoldDB" id="S2KTC1"/>
<name>S2KTC1_BILW3</name>
<evidence type="ECO:0000313" key="2">
    <source>
        <dbReference type="Proteomes" id="UP000006034"/>
    </source>
</evidence>
<accession>S2KTC1</accession>
<keyword evidence="2" id="KW-1185">Reference proteome</keyword>
<comment type="caution">
    <text evidence="1">The sequence shown here is derived from an EMBL/GenBank/DDBJ whole genome shotgun (WGS) entry which is preliminary data.</text>
</comment>
<protein>
    <submittedName>
        <fullName evidence="1">Uncharacterized protein</fullName>
    </submittedName>
</protein>
<evidence type="ECO:0000313" key="1">
    <source>
        <dbReference type="EMBL" id="EPC05773.1"/>
    </source>
</evidence>
<reference evidence="1 2" key="2">
    <citation type="submission" date="2013-04" db="EMBL/GenBank/DDBJ databases">
        <title>The Genome Sequence of Bilophila wadsworthia 3_1_6.</title>
        <authorList>
            <consortium name="The Broad Institute Genomics Platform"/>
            <person name="Earl A."/>
            <person name="Ward D."/>
            <person name="Feldgarden M."/>
            <person name="Gevers D."/>
            <person name="Sibley C."/>
            <person name="Strauss J."/>
            <person name="Allen-Vercoe E."/>
            <person name="Walker B."/>
            <person name="Young S."/>
            <person name="Zeng Q."/>
            <person name="Gargeya S."/>
            <person name="Fitzgerald M."/>
            <person name="Haas B."/>
            <person name="Abouelleil A."/>
            <person name="Allen A.W."/>
            <person name="Alvarado L."/>
            <person name="Arachchi H.M."/>
            <person name="Berlin A.M."/>
            <person name="Chapman S.B."/>
            <person name="Gainer-Dewar J."/>
            <person name="Goldberg J."/>
            <person name="Griggs A."/>
            <person name="Gujja S."/>
            <person name="Hansen M."/>
            <person name="Howarth C."/>
            <person name="Imamovic A."/>
            <person name="Ireland A."/>
            <person name="Larimer J."/>
            <person name="McCowan C."/>
            <person name="Murphy C."/>
            <person name="Pearson M."/>
            <person name="Poon T.W."/>
            <person name="Priest M."/>
            <person name="Roberts A."/>
            <person name="Saif S."/>
            <person name="Shea T."/>
            <person name="Sisk P."/>
            <person name="Sykes S."/>
            <person name="Wortman J."/>
            <person name="Nusbaum C."/>
            <person name="Birren B."/>
        </authorList>
    </citation>
    <scope>NUCLEOTIDE SEQUENCE [LARGE SCALE GENOMIC DNA]</scope>
    <source>
        <strain evidence="1 2">3_1_6</strain>
    </source>
</reference>
<proteinExistence type="predicted"/>
<dbReference type="STRING" id="563192.HMPREF0179_05058"/>
<dbReference type="EMBL" id="ADCP02000001">
    <property type="protein sequence ID" value="EPC05773.1"/>
    <property type="molecule type" value="Genomic_DNA"/>
</dbReference>
<dbReference type="HOGENOM" id="CLU_2749702_0_0_7"/>
<gene>
    <name evidence="1" type="ORF">HMPREF0179_05058</name>
</gene>